<proteinExistence type="inferred from homology"/>
<dbReference type="RefSeq" id="WP_115476489.1">
    <property type="nucleotide sequence ID" value="NZ_QRBF01000001.1"/>
</dbReference>
<reference evidence="7 8" key="1">
    <citation type="submission" date="2018-07" db="EMBL/GenBank/DDBJ databases">
        <title>Dyella monticola sp. nov. and Dyella psychrodurans sp. nov. isolated from monsoon evergreen broad-leaved forest soil of Dinghu Mountain, China.</title>
        <authorList>
            <person name="Gao Z."/>
            <person name="Qiu L."/>
        </authorList>
    </citation>
    <scope>NUCLEOTIDE SEQUENCE [LARGE SCALE GENOMIC DNA]</scope>
    <source>
        <strain evidence="7 8">4MSK11</strain>
    </source>
</reference>
<dbReference type="Proteomes" id="UP000255334">
    <property type="component" value="Unassembled WGS sequence"/>
</dbReference>
<keyword evidence="4 6" id="KW-0732">Signal</keyword>
<name>A0A370XCU9_9GAMM</name>
<dbReference type="GO" id="GO:0043171">
    <property type="term" value="P:peptide catabolic process"/>
    <property type="evidence" value="ECO:0007669"/>
    <property type="project" value="UniProtKB-UniRule"/>
</dbReference>
<keyword evidence="2 6" id="KW-0031">Aminopeptidase</keyword>
<evidence type="ECO:0000256" key="3">
    <source>
        <dbReference type="ARBA" id="ARBA00022670"/>
    </source>
</evidence>
<evidence type="ECO:0000256" key="4">
    <source>
        <dbReference type="ARBA" id="ARBA00022729"/>
    </source>
</evidence>
<evidence type="ECO:0000313" key="8">
    <source>
        <dbReference type="Proteomes" id="UP000255334"/>
    </source>
</evidence>
<dbReference type="InterPro" id="IPR009003">
    <property type="entry name" value="Peptidase_S1_PA"/>
</dbReference>
<feature type="chain" id="PRO_5023000220" description="Dipeptidyl-peptidase" evidence="6">
    <location>
        <begin position="23"/>
        <end position="693"/>
    </location>
</feature>
<keyword evidence="5 6" id="KW-0378">Hydrolase</keyword>
<dbReference type="InterPro" id="IPR019500">
    <property type="entry name" value="Pep_S46"/>
</dbReference>
<evidence type="ECO:0000256" key="6">
    <source>
        <dbReference type="RuleBase" id="RU366067"/>
    </source>
</evidence>
<dbReference type="GO" id="GO:0006508">
    <property type="term" value="P:proteolysis"/>
    <property type="evidence" value="ECO:0007669"/>
    <property type="project" value="UniProtKB-KW"/>
</dbReference>
<evidence type="ECO:0000256" key="2">
    <source>
        <dbReference type="ARBA" id="ARBA00022438"/>
    </source>
</evidence>
<dbReference type="Pfam" id="PF10459">
    <property type="entry name" value="Peptidase_S46"/>
    <property type="match status" value="1"/>
</dbReference>
<evidence type="ECO:0000313" key="7">
    <source>
        <dbReference type="EMBL" id="RDS86238.1"/>
    </source>
</evidence>
<dbReference type="Gene3D" id="2.40.10.10">
    <property type="entry name" value="Trypsin-like serine proteases"/>
    <property type="match status" value="1"/>
</dbReference>
<protein>
    <recommendedName>
        <fullName evidence="6">Dipeptidyl-peptidase</fullName>
        <ecNumber evidence="6">3.4.14.-</ecNumber>
    </recommendedName>
</protein>
<dbReference type="EMBL" id="QRBF01000001">
    <property type="protein sequence ID" value="RDS86238.1"/>
    <property type="molecule type" value="Genomic_DNA"/>
</dbReference>
<dbReference type="PANTHER" id="PTHR38469">
    <property type="entry name" value="PERIPLASMIC PEPTIDASE SUBFAMILY S1B"/>
    <property type="match status" value="1"/>
</dbReference>
<evidence type="ECO:0000256" key="5">
    <source>
        <dbReference type="ARBA" id="ARBA00022801"/>
    </source>
</evidence>
<keyword evidence="8" id="KW-1185">Reference proteome</keyword>
<dbReference type="GO" id="GO:0008239">
    <property type="term" value="F:dipeptidyl-peptidase activity"/>
    <property type="evidence" value="ECO:0007669"/>
    <property type="project" value="UniProtKB-UniRule"/>
</dbReference>
<dbReference type="EC" id="3.4.14.-" evidence="6"/>
<dbReference type="AlphaFoldDB" id="A0A370XCU9"/>
<comment type="function">
    <text evidence="6">Catalyzes the removal of dipeptides from the N-terminus of oligopeptides.</text>
</comment>
<accession>A0A370XCU9</accession>
<dbReference type="SUPFAM" id="SSF50494">
    <property type="entry name" value="Trypsin-like serine proteases"/>
    <property type="match status" value="1"/>
</dbReference>
<keyword evidence="3 6" id="KW-0645">Protease</keyword>
<dbReference type="GO" id="GO:0070009">
    <property type="term" value="F:serine-type aminopeptidase activity"/>
    <property type="evidence" value="ECO:0007669"/>
    <property type="project" value="UniProtKB-UniRule"/>
</dbReference>
<dbReference type="PANTHER" id="PTHR38469:SF1">
    <property type="entry name" value="PERIPLASMIC PEPTIDASE SUBFAMILY S1B"/>
    <property type="match status" value="1"/>
</dbReference>
<evidence type="ECO:0000256" key="1">
    <source>
        <dbReference type="ARBA" id="ARBA00010491"/>
    </source>
</evidence>
<sequence>MKQVICFALTGLLAAGAGAAIADEGMWTMDHLPTKQMQQRYGFTPSPQWIDLVQHAALRLAEGCSGSFVSANGLVMTNHHCANACLSQLSKGHEDYMSSGYVALKQEDEPKCPDVELNQLESITDVTAQVNAATAGKNGADRIKAEREIGSKLEQACVSGDAKTWRCDMITLYNGGRYAMYKYRRYQDVRLVFAPEQSIAFFGGDPDNFNFPRYDLDVTFFRAYVDGKPANTPQFFKFDTQGPKDGDMTFVVGNPGSTRRGLTWSELSALRDDQLVPTYALLSEVRGVLWQYARAGQQQTKESEELQFGIENAIKVYSGWLQTLNDEKFIQQKQQQDAGLRQWMAATPERRAKYGDPWSDLQHAQQRSKDLSVRFRMLERGVGFGQFAQLFQDARTLVRAAAERNQPDGQRLPEFREANLPAVQHEVESDVPFYPQYEQTVLAWSLGKLRQALGADDPTVHEVLGKQSPEQLAQQLVSGSKLGDAAVRKQLWDGGEKAIEASSDPMILLARKVDAESRKVRKEYEDEVKAPTDKADETIAKARFDREGTSSYPDATFTMRLSYGKVVGWNENGEPVPPFTHFDGLYKRATGADPFKLPDSWIKAQGSLDMSTPMNFVSDNDIIGGNSGSPVIDRQGHAVGLIFDGNIHSIGGDFVYDGSNNRSVAVDTAALVESVRKVYNLPRLADELTQGHL</sequence>
<gene>
    <name evidence="7" type="ORF">DWU99_02955</name>
</gene>
<dbReference type="OrthoDB" id="9805367at2"/>
<comment type="caution">
    <text evidence="7">The sequence shown here is derived from an EMBL/GenBank/DDBJ whole genome shotgun (WGS) entry which is preliminary data.</text>
</comment>
<organism evidence="7 8">
    <name type="scientific">Dyella psychrodurans</name>
    <dbReference type="NCBI Taxonomy" id="1927960"/>
    <lineage>
        <taxon>Bacteria</taxon>
        <taxon>Pseudomonadati</taxon>
        <taxon>Pseudomonadota</taxon>
        <taxon>Gammaproteobacteria</taxon>
        <taxon>Lysobacterales</taxon>
        <taxon>Rhodanobacteraceae</taxon>
        <taxon>Dyella</taxon>
    </lineage>
</organism>
<dbReference type="InterPro" id="IPR043504">
    <property type="entry name" value="Peptidase_S1_PA_chymotrypsin"/>
</dbReference>
<feature type="signal peptide" evidence="6">
    <location>
        <begin position="1"/>
        <end position="22"/>
    </location>
</feature>
<keyword evidence="6" id="KW-0720">Serine protease</keyword>
<comment type="similarity">
    <text evidence="1 6">Belongs to the peptidase S46 family.</text>
</comment>